<evidence type="ECO:0000256" key="5">
    <source>
        <dbReference type="ARBA" id="ARBA00023136"/>
    </source>
</evidence>
<dbReference type="InterPro" id="IPR009637">
    <property type="entry name" value="GPR107/GPR108-like"/>
</dbReference>
<dbReference type="PANTHER" id="PTHR21229">
    <property type="entry name" value="LUNG SEVEN TRANSMEMBRANE RECEPTOR"/>
    <property type="match status" value="1"/>
</dbReference>
<name>A0A7S2BJV9_9DINO</name>
<keyword evidence="3" id="KW-0732">Signal</keyword>
<evidence type="ECO:0000256" key="3">
    <source>
        <dbReference type="ARBA" id="ARBA00022729"/>
    </source>
</evidence>
<accession>A0A7S2BJV9</accession>
<feature type="transmembrane region" description="Helical" evidence="7">
    <location>
        <begin position="81"/>
        <end position="98"/>
    </location>
</feature>
<evidence type="ECO:0000256" key="7">
    <source>
        <dbReference type="SAM" id="Phobius"/>
    </source>
</evidence>
<evidence type="ECO:0000313" key="9">
    <source>
        <dbReference type="EMBL" id="CAD9399197.1"/>
    </source>
</evidence>
<feature type="transmembrane region" description="Helical" evidence="7">
    <location>
        <begin position="6"/>
        <end position="23"/>
    </location>
</feature>
<organism evidence="9">
    <name type="scientific">Alexandrium andersonii</name>
    <dbReference type="NCBI Taxonomy" id="327968"/>
    <lineage>
        <taxon>Eukaryota</taxon>
        <taxon>Sar</taxon>
        <taxon>Alveolata</taxon>
        <taxon>Dinophyceae</taxon>
        <taxon>Gonyaulacales</taxon>
        <taxon>Pyrocystaceae</taxon>
        <taxon>Alexandrium</taxon>
    </lineage>
</organism>
<protein>
    <recommendedName>
        <fullName evidence="8">GOST seven transmembrane domain-containing protein</fullName>
    </recommendedName>
</protein>
<dbReference type="GO" id="GO:0005829">
    <property type="term" value="C:cytosol"/>
    <property type="evidence" value="ECO:0007669"/>
    <property type="project" value="GOC"/>
</dbReference>
<evidence type="ECO:0000256" key="1">
    <source>
        <dbReference type="ARBA" id="ARBA00004141"/>
    </source>
</evidence>
<evidence type="ECO:0000259" key="8">
    <source>
        <dbReference type="Pfam" id="PF06814"/>
    </source>
</evidence>
<keyword evidence="5 7" id="KW-0472">Membrane</keyword>
<gene>
    <name evidence="9" type="ORF">AAND1436_LOCUS11530</name>
</gene>
<evidence type="ECO:0000256" key="6">
    <source>
        <dbReference type="SAM" id="MobiDB-lite"/>
    </source>
</evidence>
<feature type="compositionally biased region" description="Acidic residues" evidence="6">
    <location>
        <begin position="132"/>
        <end position="143"/>
    </location>
</feature>
<dbReference type="Pfam" id="PF06814">
    <property type="entry name" value="GOST_TM"/>
    <property type="match status" value="1"/>
</dbReference>
<sequence>MLPVSLLNGSIFYWVFTALSSLMETLKERCQFEKLLLFQRLWKILIFALSIATFTLLFQIFNLSLDVTARWKYQWLLTDGVSHGLFLFILAAMMYLWAPHKYSQRYAYSTEISGKELELGARVADHGNAVWAEEEDDDNDDADSFWATTHGRDADHSNAPVDVIGASHSSGEKL</sequence>
<dbReference type="EMBL" id="HBGQ01023222">
    <property type="protein sequence ID" value="CAD9399197.1"/>
    <property type="molecule type" value="Transcribed_RNA"/>
</dbReference>
<dbReference type="GO" id="GO:0005794">
    <property type="term" value="C:Golgi apparatus"/>
    <property type="evidence" value="ECO:0007669"/>
    <property type="project" value="TreeGrafter"/>
</dbReference>
<dbReference type="GO" id="GO:0016020">
    <property type="term" value="C:membrane"/>
    <property type="evidence" value="ECO:0007669"/>
    <property type="project" value="UniProtKB-SubCell"/>
</dbReference>
<reference evidence="9" key="1">
    <citation type="submission" date="2021-01" db="EMBL/GenBank/DDBJ databases">
        <authorList>
            <person name="Corre E."/>
            <person name="Pelletier E."/>
            <person name="Niang G."/>
            <person name="Scheremetjew M."/>
            <person name="Finn R."/>
            <person name="Kale V."/>
            <person name="Holt S."/>
            <person name="Cochrane G."/>
            <person name="Meng A."/>
            <person name="Brown T."/>
            <person name="Cohen L."/>
        </authorList>
    </citation>
    <scope>NUCLEOTIDE SEQUENCE</scope>
    <source>
        <strain evidence="9">CCMP2222</strain>
    </source>
</reference>
<evidence type="ECO:0000256" key="4">
    <source>
        <dbReference type="ARBA" id="ARBA00022989"/>
    </source>
</evidence>
<proteinExistence type="predicted"/>
<dbReference type="InterPro" id="IPR053937">
    <property type="entry name" value="GOST_TM"/>
</dbReference>
<evidence type="ECO:0000256" key="2">
    <source>
        <dbReference type="ARBA" id="ARBA00022692"/>
    </source>
</evidence>
<feature type="transmembrane region" description="Helical" evidence="7">
    <location>
        <begin position="44"/>
        <end position="61"/>
    </location>
</feature>
<keyword evidence="4 7" id="KW-1133">Transmembrane helix</keyword>
<feature type="region of interest" description="Disordered" evidence="6">
    <location>
        <begin position="132"/>
        <end position="174"/>
    </location>
</feature>
<dbReference type="PANTHER" id="PTHR21229:SF1">
    <property type="entry name" value="GH17801P"/>
    <property type="match status" value="1"/>
</dbReference>
<dbReference type="GO" id="GO:0042147">
    <property type="term" value="P:retrograde transport, endosome to Golgi"/>
    <property type="evidence" value="ECO:0007669"/>
    <property type="project" value="TreeGrafter"/>
</dbReference>
<comment type="subcellular location">
    <subcellularLocation>
        <location evidence="1">Membrane</location>
        <topology evidence="1">Multi-pass membrane protein</topology>
    </subcellularLocation>
</comment>
<keyword evidence="2 7" id="KW-0812">Transmembrane</keyword>
<dbReference type="AlphaFoldDB" id="A0A7S2BJV9"/>
<feature type="domain" description="GOST seven transmembrane" evidence="8">
    <location>
        <begin position="2"/>
        <end position="102"/>
    </location>
</feature>